<dbReference type="Gene3D" id="6.10.140.340">
    <property type="match status" value="1"/>
</dbReference>
<dbReference type="PANTHER" id="PTHR38372:SF2">
    <property type="entry name" value="DENTIN SIALOPHOSPHOPROTEIN-LIKE PROTEIN"/>
    <property type="match status" value="1"/>
</dbReference>
<feature type="compositionally biased region" description="Basic and acidic residues" evidence="1">
    <location>
        <begin position="420"/>
        <end position="438"/>
    </location>
</feature>
<evidence type="ECO:0000256" key="1">
    <source>
        <dbReference type="SAM" id="MobiDB-lite"/>
    </source>
</evidence>
<feature type="compositionally biased region" description="Basic and acidic residues" evidence="1">
    <location>
        <begin position="299"/>
        <end position="312"/>
    </location>
</feature>
<protein>
    <submittedName>
        <fullName evidence="3">Dentin sialophosphoprotein isoform X1</fullName>
    </submittedName>
</protein>
<feature type="compositionally biased region" description="Basic and acidic residues" evidence="1">
    <location>
        <begin position="1045"/>
        <end position="1060"/>
    </location>
</feature>
<feature type="region of interest" description="Disordered" evidence="1">
    <location>
        <begin position="1"/>
        <end position="73"/>
    </location>
</feature>
<feature type="compositionally biased region" description="Low complexity" evidence="1">
    <location>
        <begin position="501"/>
        <end position="530"/>
    </location>
</feature>
<feature type="compositionally biased region" description="Polar residues" evidence="1">
    <location>
        <begin position="1061"/>
        <end position="1070"/>
    </location>
</feature>
<feature type="region of interest" description="Disordered" evidence="1">
    <location>
        <begin position="474"/>
        <end position="579"/>
    </location>
</feature>
<reference evidence="3" key="1">
    <citation type="submission" date="2018-02" db="EMBL/GenBank/DDBJ databases">
        <title>Rhizophora mucronata_Transcriptome.</title>
        <authorList>
            <person name="Meera S.P."/>
            <person name="Sreeshan A."/>
            <person name="Augustine A."/>
        </authorList>
    </citation>
    <scope>NUCLEOTIDE SEQUENCE</scope>
    <source>
        <tissue evidence="3">Leaf</tissue>
    </source>
</reference>
<dbReference type="EMBL" id="GGEC01001242">
    <property type="protein sequence ID" value="MBW81725.1"/>
    <property type="molecule type" value="Transcribed_RNA"/>
</dbReference>
<feature type="compositionally biased region" description="Polar residues" evidence="1">
    <location>
        <begin position="404"/>
        <end position="419"/>
    </location>
</feature>
<feature type="compositionally biased region" description="Low complexity" evidence="1">
    <location>
        <begin position="56"/>
        <end position="73"/>
    </location>
</feature>
<dbReference type="SUPFAM" id="SSF144292">
    <property type="entry name" value="occludin/ELL-like"/>
    <property type="match status" value="1"/>
</dbReference>
<feature type="compositionally biased region" description="Acidic residues" evidence="1">
    <location>
        <begin position="533"/>
        <end position="545"/>
    </location>
</feature>
<dbReference type="PANTHER" id="PTHR38372">
    <property type="entry name" value="DENTIN SIALOPHOSPHOPROTEIN-LIKE PROTEIN"/>
    <property type="match status" value="1"/>
</dbReference>
<evidence type="ECO:0000259" key="2">
    <source>
        <dbReference type="PROSITE" id="PS51980"/>
    </source>
</evidence>
<feature type="region of interest" description="Disordered" evidence="1">
    <location>
        <begin position="399"/>
        <end position="441"/>
    </location>
</feature>
<feature type="compositionally biased region" description="Basic and acidic residues" evidence="1">
    <location>
        <begin position="969"/>
        <end position="979"/>
    </location>
</feature>
<dbReference type="Pfam" id="PF07303">
    <property type="entry name" value="Occludin_ELL"/>
    <property type="match status" value="1"/>
</dbReference>
<feature type="compositionally biased region" description="Polar residues" evidence="1">
    <location>
        <begin position="927"/>
        <end position="942"/>
    </location>
</feature>
<feature type="compositionally biased region" description="Pro residues" evidence="1">
    <location>
        <begin position="31"/>
        <end position="40"/>
    </location>
</feature>
<proteinExistence type="predicted"/>
<feature type="compositionally biased region" description="Basic and acidic residues" evidence="1">
    <location>
        <begin position="873"/>
        <end position="884"/>
    </location>
</feature>
<feature type="compositionally biased region" description="Basic and acidic residues" evidence="1">
    <location>
        <begin position="793"/>
        <end position="837"/>
    </location>
</feature>
<evidence type="ECO:0000313" key="3">
    <source>
        <dbReference type="EMBL" id="MBW81725.1"/>
    </source>
</evidence>
<feature type="compositionally biased region" description="Basic and acidic residues" evidence="1">
    <location>
        <begin position="893"/>
        <end position="909"/>
    </location>
</feature>
<feature type="compositionally biased region" description="Basic and acidic residues" evidence="1">
    <location>
        <begin position="705"/>
        <end position="721"/>
    </location>
</feature>
<name>A0A2P2IKH8_RHIMU</name>
<feature type="compositionally biased region" description="Polar residues" evidence="1">
    <location>
        <begin position="846"/>
        <end position="856"/>
    </location>
</feature>
<accession>A0A2P2IKH8</accession>
<feature type="compositionally biased region" description="Polar residues" evidence="1">
    <location>
        <begin position="557"/>
        <end position="569"/>
    </location>
</feature>
<feature type="domain" description="OCEL" evidence="2">
    <location>
        <begin position="1106"/>
        <end position="1214"/>
    </location>
</feature>
<feature type="compositionally biased region" description="Polar residues" evidence="1">
    <location>
        <begin position="756"/>
        <end position="771"/>
    </location>
</feature>
<organism evidence="3">
    <name type="scientific">Rhizophora mucronata</name>
    <name type="common">Asiatic mangrove</name>
    <dbReference type="NCBI Taxonomy" id="61149"/>
    <lineage>
        <taxon>Eukaryota</taxon>
        <taxon>Viridiplantae</taxon>
        <taxon>Streptophyta</taxon>
        <taxon>Embryophyta</taxon>
        <taxon>Tracheophyta</taxon>
        <taxon>Spermatophyta</taxon>
        <taxon>Magnoliopsida</taxon>
        <taxon>eudicotyledons</taxon>
        <taxon>Gunneridae</taxon>
        <taxon>Pentapetalae</taxon>
        <taxon>rosids</taxon>
        <taxon>fabids</taxon>
        <taxon>Malpighiales</taxon>
        <taxon>Rhizophoraceae</taxon>
        <taxon>Rhizophora</taxon>
    </lineage>
</organism>
<feature type="region of interest" description="Disordered" evidence="1">
    <location>
        <begin position="222"/>
        <end position="334"/>
    </location>
</feature>
<feature type="region of interest" description="Disordered" evidence="1">
    <location>
        <begin position="659"/>
        <end position="1106"/>
    </location>
</feature>
<feature type="compositionally biased region" description="Basic and acidic residues" evidence="1">
    <location>
        <begin position="943"/>
        <end position="957"/>
    </location>
</feature>
<feature type="compositionally biased region" description="Low complexity" evidence="1">
    <location>
        <begin position="480"/>
        <end position="491"/>
    </location>
</feature>
<dbReference type="AlphaFoldDB" id="A0A2P2IKH8"/>
<feature type="compositionally biased region" description="Gly residues" evidence="1">
    <location>
        <begin position="1"/>
        <end position="18"/>
    </location>
</feature>
<dbReference type="InterPro" id="IPR010844">
    <property type="entry name" value="Occludin_ELL"/>
</dbReference>
<sequence length="1216" mass="133423">MYGGGSKLGGRGGGGGRGVAATGVNNKRSSFPPPPPPAPTRPTSTTGRLSRGGGSSNLRNRPGTTSNAATSSSAAAVEETFSLIPGSSPPAFAMIIRLVPDLVEEIRRAEAHSGNARIKFDSIATNPTGNVIDVGGKEFRFTWSKEFGDLCDIYEERQGGEGGNGLLVESGCAWRKSNVQRILDESTTNHVKMRSEEAERKQKARKAIVLDHGNPSMKSQLKQMAAAETNPWRTFKKKEPPFKKRKVDPPHVGGPPKTTFRPGLVSTANAKGRHSSSPLPSPPEQFGTPASPLASTHMKSKEGAPNSEKETPTKAASAVWETPVHKGHSGAKPGDLQSMLIALLTDNPKGLNLKALEKAVGDTFPNSAKKIEPIIEKIATFQDPGRYVLKAGVELESLKKPMSESGSSPEDNHQQTQASEDNHDQRNAPETRFEEKHPAVILQEEAQLKSIVKESNVLEKNDILHQSADLFGEKKVSDNSEGQAGSSSESGSDSDSDSDSSDSGSDSGSPVESASGSSSDSESDASSNSKEGSDEDVDIISDDDKEPQHKLQVSKPHFSTSPDPWTSVRNGGEKKQDVDGSAAIHIGGHGSPVVDIEGGHENDAVDIEKDFGDGEKESEIAANDGLDPSRYGKKHIEEAKSHSSDYDLILQRQTFIGNLFDDNEDMGGDRRREQCDSSENMFKGKSKRGPGVNSFGEKPQRTKKVKAERLCPRDRNIEDTSKVPTIPGLYRADREGSAGLSTEKGYNKGIPGKSGSDLQQPGQRSSEQQSAWAKAPDTAGRSNHAESSGYSRKSLEKNAQVHEAFSIRKEKPPRNNHNEDNNSKEKKVPRNSKEGGVGDRYPAPSDSHNWKQSENSGKFKDITQISRPRKNSSPKDSDRVDMDKNLPASRKVLQRELSELELGELRESVPEETPVKGQSERKGSFKQLENNPSSSDHGNSDLSKGKPVEKETLESRKPTPPNLSAGDKGTPEHFEDSSRSHHKAVQSQQQHLPRVDNSEVGPQSSKLADVSSRSRHNEHATKLGNGMEGSGERHKKAPVSIQQVHDFKHELLSQHTKESKMQTSNTNSELMNGRKDNLMTKGKNNTRKRRESSSEEGSSSYSKYEKDVPELKGPIKDFSQYKEYVQEYRDKYDDYLSLNKILEGYRNEFDKLGKDLESAKGRDMDRYQKILVQLRESYRRCATRHKRLKKIFVMLHQELANLKQRIKDFAQSYTKD</sequence>
<dbReference type="PROSITE" id="PS51980">
    <property type="entry name" value="OCEL"/>
    <property type="match status" value="1"/>
</dbReference>